<dbReference type="InterPro" id="IPR000682">
    <property type="entry name" value="PCMT"/>
</dbReference>
<dbReference type="CDD" id="cd02440">
    <property type="entry name" value="AdoMet_MTases"/>
    <property type="match status" value="1"/>
</dbReference>
<comment type="similarity">
    <text evidence="2">Belongs to the methyltransferase superfamily. L-isoaspartyl/D-aspartyl protein methyltransferase family.</text>
</comment>
<evidence type="ECO:0000256" key="4">
    <source>
        <dbReference type="ARBA" id="ARBA00022490"/>
    </source>
</evidence>
<keyword evidence="5" id="KW-0489">Methyltransferase</keyword>
<proteinExistence type="inferred from homology"/>
<dbReference type="EMBL" id="CAXAMM010044320">
    <property type="protein sequence ID" value="CAK9114162.1"/>
    <property type="molecule type" value="Genomic_DNA"/>
</dbReference>
<keyword evidence="6" id="KW-0808">Transferase</keyword>
<sequence>MAWQCSSRSNAGLVENLRRAKLVQNVVAETAMKLVDRANFVLDKDRERAYEDSPQSIGFDATISAPHMHAMALDLIVPVLQARQDRLVKVLDVGSGSGYLAAALHHAVQQQQQGGKVFAIDYLEPLTEMTKRNLAKEGLQEAVAVDTRDGWKGWAEHAPFDAIHVGAAASMLPDPLVQQLAPGGVMVIPVGVFDQELLLVTKSQDGSSHTTKSITGVRYVPLIPVDPE</sequence>
<evidence type="ECO:0000256" key="6">
    <source>
        <dbReference type="ARBA" id="ARBA00022679"/>
    </source>
</evidence>
<evidence type="ECO:0000256" key="2">
    <source>
        <dbReference type="ARBA" id="ARBA00005369"/>
    </source>
</evidence>
<keyword evidence="7" id="KW-0949">S-adenosyl-L-methionine</keyword>
<dbReference type="SUPFAM" id="SSF53335">
    <property type="entry name" value="S-adenosyl-L-methionine-dependent methyltransferases"/>
    <property type="match status" value="1"/>
</dbReference>
<keyword evidence="9" id="KW-1185">Reference proteome</keyword>
<dbReference type="PANTHER" id="PTHR11579:SF0">
    <property type="entry name" value="PROTEIN-L-ISOASPARTATE(D-ASPARTATE) O-METHYLTRANSFERASE"/>
    <property type="match status" value="1"/>
</dbReference>
<evidence type="ECO:0000256" key="1">
    <source>
        <dbReference type="ARBA" id="ARBA00004496"/>
    </source>
</evidence>
<evidence type="ECO:0000256" key="5">
    <source>
        <dbReference type="ARBA" id="ARBA00022603"/>
    </source>
</evidence>
<evidence type="ECO:0000256" key="3">
    <source>
        <dbReference type="ARBA" id="ARBA00011890"/>
    </source>
</evidence>
<evidence type="ECO:0000313" key="8">
    <source>
        <dbReference type="EMBL" id="CAK9114162.1"/>
    </source>
</evidence>
<dbReference type="Gene3D" id="3.40.50.150">
    <property type="entry name" value="Vaccinia Virus protein VP39"/>
    <property type="match status" value="1"/>
</dbReference>
<dbReference type="NCBIfam" id="TIGR00080">
    <property type="entry name" value="pimt"/>
    <property type="match status" value="1"/>
</dbReference>
<dbReference type="Proteomes" id="UP001642464">
    <property type="component" value="Unassembled WGS sequence"/>
</dbReference>
<dbReference type="Pfam" id="PF01135">
    <property type="entry name" value="PCMT"/>
    <property type="match status" value="1"/>
</dbReference>
<dbReference type="InterPro" id="IPR029063">
    <property type="entry name" value="SAM-dependent_MTases_sf"/>
</dbReference>
<comment type="subcellular location">
    <subcellularLocation>
        <location evidence="1">Cytoplasm</location>
    </subcellularLocation>
</comment>
<evidence type="ECO:0000313" key="9">
    <source>
        <dbReference type="Proteomes" id="UP001642464"/>
    </source>
</evidence>
<comment type="caution">
    <text evidence="8">The sequence shown here is derived from an EMBL/GenBank/DDBJ whole genome shotgun (WGS) entry which is preliminary data.</text>
</comment>
<organism evidence="8 9">
    <name type="scientific">Durusdinium trenchii</name>
    <dbReference type="NCBI Taxonomy" id="1381693"/>
    <lineage>
        <taxon>Eukaryota</taxon>
        <taxon>Sar</taxon>
        <taxon>Alveolata</taxon>
        <taxon>Dinophyceae</taxon>
        <taxon>Suessiales</taxon>
        <taxon>Symbiodiniaceae</taxon>
        <taxon>Durusdinium</taxon>
    </lineage>
</organism>
<dbReference type="EC" id="2.1.1.77" evidence="3"/>
<protein>
    <recommendedName>
        <fullName evidence="3">protein-L-isoaspartate(D-aspartate) O-methyltransferase</fullName>
        <ecNumber evidence="3">2.1.1.77</ecNumber>
    </recommendedName>
</protein>
<dbReference type="PANTHER" id="PTHR11579">
    <property type="entry name" value="PROTEIN-L-ISOASPARTATE O-METHYLTRANSFERASE"/>
    <property type="match status" value="1"/>
</dbReference>
<name>A0ABP0SP33_9DINO</name>
<reference evidence="8 9" key="1">
    <citation type="submission" date="2024-02" db="EMBL/GenBank/DDBJ databases">
        <authorList>
            <person name="Chen Y."/>
            <person name="Shah S."/>
            <person name="Dougan E. K."/>
            <person name="Thang M."/>
            <person name="Chan C."/>
        </authorList>
    </citation>
    <scope>NUCLEOTIDE SEQUENCE [LARGE SCALE GENOMIC DNA]</scope>
</reference>
<gene>
    <name evidence="8" type="ORF">SCF082_LOCUS52889</name>
</gene>
<evidence type="ECO:0000256" key="7">
    <source>
        <dbReference type="ARBA" id="ARBA00022691"/>
    </source>
</evidence>
<accession>A0ABP0SP33</accession>
<keyword evidence="4" id="KW-0963">Cytoplasm</keyword>